<dbReference type="EnsemblProtists" id="EKX52278">
    <property type="protein sequence ID" value="EKX52278"/>
    <property type="gene ID" value="GUITHDRAFT_133982"/>
</dbReference>
<gene>
    <name evidence="2" type="ORF">GUITHDRAFT_133982</name>
</gene>
<feature type="compositionally biased region" description="Acidic residues" evidence="1">
    <location>
        <begin position="1"/>
        <end position="11"/>
    </location>
</feature>
<organism evidence="2">
    <name type="scientific">Guillardia theta (strain CCMP2712)</name>
    <name type="common">Cryptophyte</name>
    <dbReference type="NCBI Taxonomy" id="905079"/>
    <lineage>
        <taxon>Eukaryota</taxon>
        <taxon>Cryptophyceae</taxon>
        <taxon>Pyrenomonadales</taxon>
        <taxon>Geminigeraceae</taxon>
        <taxon>Guillardia</taxon>
    </lineage>
</organism>
<dbReference type="Pfam" id="PF14817">
    <property type="entry name" value="HAUS5"/>
    <property type="match status" value="1"/>
</dbReference>
<proteinExistence type="predicted"/>
<accession>L1JW26</accession>
<dbReference type="AlphaFoldDB" id="L1JW26"/>
<dbReference type="InterPro" id="IPR029131">
    <property type="entry name" value="HAUS5"/>
</dbReference>
<dbReference type="Proteomes" id="UP000011087">
    <property type="component" value="Unassembled WGS sequence"/>
</dbReference>
<protein>
    <submittedName>
        <fullName evidence="2 3">Uncharacterized protein</fullName>
    </submittedName>
</protein>
<feature type="compositionally biased region" description="Basic and acidic residues" evidence="1">
    <location>
        <begin position="26"/>
        <end position="35"/>
    </location>
</feature>
<dbReference type="OrthoDB" id="2019614at2759"/>
<feature type="region of interest" description="Disordered" evidence="1">
    <location>
        <begin position="1"/>
        <end position="35"/>
    </location>
</feature>
<reference evidence="4" key="2">
    <citation type="submission" date="2012-11" db="EMBL/GenBank/DDBJ databases">
        <authorList>
            <person name="Kuo A."/>
            <person name="Curtis B.A."/>
            <person name="Tanifuji G."/>
            <person name="Burki F."/>
            <person name="Gruber A."/>
            <person name="Irimia M."/>
            <person name="Maruyama S."/>
            <person name="Arias M.C."/>
            <person name="Ball S.G."/>
            <person name="Gile G.H."/>
            <person name="Hirakawa Y."/>
            <person name="Hopkins J.F."/>
            <person name="Rensing S.A."/>
            <person name="Schmutz J."/>
            <person name="Symeonidi A."/>
            <person name="Elias M."/>
            <person name="Eveleigh R.J."/>
            <person name="Herman E.K."/>
            <person name="Klute M.J."/>
            <person name="Nakayama T."/>
            <person name="Obornik M."/>
            <person name="Reyes-Prieto A."/>
            <person name="Armbrust E.V."/>
            <person name="Aves S.J."/>
            <person name="Beiko R.G."/>
            <person name="Coutinho P."/>
            <person name="Dacks J.B."/>
            <person name="Durnford D.G."/>
            <person name="Fast N.M."/>
            <person name="Green B.R."/>
            <person name="Grisdale C."/>
            <person name="Hempe F."/>
            <person name="Henrissat B."/>
            <person name="Hoppner M.P."/>
            <person name="Ishida K.-I."/>
            <person name="Kim E."/>
            <person name="Koreny L."/>
            <person name="Kroth P.G."/>
            <person name="Liu Y."/>
            <person name="Malik S.-B."/>
            <person name="Maier U.G."/>
            <person name="McRose D."/>
            <person name="Mock T."/>
            <person name="Neilson J.A."/>
            <person name="Onodera N.T."/>
            <person name="Poole A.M."/>
            <person name="Pritham E.J."/>
            <person name="Richards T.A."/>
            <person name="Rocap G."/>
            <person name="Roy S.W."/>
            <person name="Sarai C."/>
            <person name="Schaack S."/>
            <person name="Shirato S."/>
            <person name="Slamovits C.H."/>
            <person name="Spencer D.F."/>
            <person name="Suzuki S."/>
            <person name="Worden A.Z."/>
            <person name="Zauner S."/>
            <person name="Barry K."/>
            <person name="Bell C."/>
            <person name="Bharti A.K."/>
            <person name="Crow J.A."/>
            <person name="Grimwood J."/>
            <person name="Kramer R."/>
            <person name="Lindquist E."/>
            <person name="Lucas S."/>
            <person name="Salamov A."/>
            <person name="McFadden G.I."/>
            <person name="Lane C.E."/>
            <person name="Keeling P.J."/>
            <person name="Gray M.W."/>
            <person name="Grigoriev I.V."/>
            <person name="Archibald J.M."/>
        </authorList>
    </citation>
    <scope>NUCLEOTIDE SEQUENCE</scope>
    <source>
        <strain evidence="4">CCMP2712</strain>
    </source>
</reference>
<dbReference type="PaxDb" id="55529-EKX52278"/>
<evidence type="ECO:0000313" key="4">
    <source>
        <dbReference type="Proteomes" id="UP000011087"/>
    </source>
</evidence>
<dbReference type="GO" id="GO:0051225">
    <property type="term" value="P:spindle assembly"/>
    <property type="evidence" value="ECO:0007669"/>
    <property type="project" value="InterPro"/>
</dbReference>
<dbReference type="GO" id="GO:0070652">
    <property type="term" value="C:HAUS complex"/>
    <property type="evidence" value="ECO:0007669"/>
    <property type="project" value="InterPro"/>
</dbReference>
<evidence type="ECO:0000256" key="1">
    <source>
        <dbReference type="SAM" id="MobiDB-lite"/>
    </source>
</evidence>
<reference evidence="3" key="3">
    <citation type="submission" date="2016-03" db="UniProtKB">
        <authorList>
            <consortium name="EnsemblProtists"/>
        </authorList>
    </citation>
    <scope>IDENTIFICATION</scope>
</reference>
<dbReference type="GeneID" id="17308760"/>
<keyword evidence="4" id="KW-1185">Reference proteome</keyword>
<evidence type="ECO:0000313" key="3">
    <source>
        <dbReference type="EnsemblProtists" id="EKX52278"/>
    </source>
</evidence>
<dbReference type="HOGENOM" id="CLU_479378_0_0_1"/>
<sequence>MGVEDGGAEEMEMQRKEESQFNARHMSPEEQKRDELRARLAALSDKVHRAEQDVILEQQAQRRQRTLHQRLVKDVDDLRRTLLEMKKFEKEISGSQSTVEKAFEDFSVKKSFPPPRHKPEGHAVDEKENVSPTKAIAIRFDVEKKKVQQVCEDAIATTGSKLVNQAAGNLAMSSFPSLMEQGVLNMDHTTMLQVASNLADRKAQDIRDVMNVDNMYEASRQRMQSEKVADKMRSLLYYAHREHLASFEEGQALRCDAQNAQRRVESLIKDLESLHAKKARNDAEWRIQAISMKQDRDLSAAKTKMEVIQGRINEMKLKVRAHKQSSRALHSKHEQKKRLAKQEKDLRNFLQQLIAISKKSSESLCAAHARLLDAGRASLMDRANELEDMHIRVEELWPKDRDGQQEDLKTFLLSRCQKVKKVEEDGKSLFSGKLALEQTMEDKSFVHLVAETKWLLMREKTLEAQLAACQHLKDFVESSRSKPWNDDNYVHTLQTSLDALCSKWQRVVEEEILKSVRTGVDAIERSKRLEEMVQDWREQPAQFALPWVKVRGMNLQEWIHHLKRRGEMI</sequence>
<dbReference type="EMBL" id="JH992973">
    <property type="protein sequence ID" value="EKX52278.1"/>
    <property type="molecule type" value="Genomic_DNA"/>
</dbReference>
<name>L1JW26_GUITC</name>
<dbReference type="KEGG" id="gtt:GUITHDRAFT_133982"/>
<dbReference type="RefSeq" id="XP_005839258.1">
    <property type="nucleotide sequence ID" value="XM_005839201.1"/>
</dbReference>
<reference evidence="2 4" key="1">
    <citation type="journal article" date="2012" name="Nature">
        <title>Algal genomes reveal evolutionary mosaicism and the fate of nucleomorphs.</title>
        <authorList>
            <consortium name="DOE Joint Genome Institute"/>
            <person name="Curtis B.A."/>
            <person name="Tanifuji G."/>
            <person name="Burki F."/>
            <person name="Gruber A."/>
            <person name="Irimia M."/>
            <person name="Maruyama S."/>
            <person name="Arias M.C."/>
            <person name="Ball S.G."/>
            <person name="Gile G.H."/>
            <person name="Hirakawa Y."/>
            <person name="Hopkins J.F."/>
            <person name="Kuo A."/>
            <person name="Rensing S.A."/>
            <person name="Schmutz J."/>
            <person name="Symeonidi A."/>
            <person name="Elias M."/>
            <person name="Eveleigh R.J."/>
            <person name="Herman E.K."/>
            <person name="Klute M.J."/>
            <person name="Nakayama T."/>
            <person name="Obornik M."/>
            <person name="Reyes-Prieto A."/>
            <person name="Armbrust E.V."/>
            <person name="Aves S.J."/>
            <person name="Beiko R.G."/>
            <person name="Coutinho P."/>
            <person name="Dacks J.B."/>
            <person name="Durnford D.G."/>
            <person name="Fast N.M."/>
            <person name="Green B.R."/>
            <person name="Grisdale C.J."/>
            <person name="Hempel F."/>
            <person name="Henrissat B."/>
            <person name="Hoppner M.P."/>
            <person name="Ishida K."/>
            <person name="Kim E."/>
            <person name="Koreny L."/>
            <person name="Kroth P.G."/>
            <person name="Liu Y."/>
            <person name="Malik S.B."/>
            <person name="Maier U.G."/>
            <person name="McRose D."/>
            <person name="Mock T."/>
            <person name="Neilson J.A."/>
            <person name="Onodera N.T."/>
            <person name="Poole A.M."/>
            <person name="Pritham E.J."/>
            <person name="Richards T.A."/>
            <person name="Rocap G."/>
            <person name="Roy S.W."/>
            <person name="Sarai C."/>
            <person name="Schaack S."/>
            <person name="Shirato S."/>
            <person name="Slamovits C.H."/>
            <person name="Spencer D.F."/>
            <person name="Suzuki S."/>
            <person name="Worden A.Z."/>
            <person name="Zauner S."/>
            <person name="Barry K."/>
            <person name="Bell C."/>
            <person name="Bharti A.K."/>
            <person name="Crow J.A."/>
            <person name="Grimwood J."/>
            <person name="Kramer R."/>
            <person name="Lindquist E."/>
            <person name="Lucas S."/>
            <person name="Salamov A."/>
            <person name="McFadden G.I."/>
            <person name="Lane C.E."/>
            <person name="Keeling P.J."/>
            <person name="Gray M.W."/>
            <person name="Grigoriev I.V."/>
            <person name="Archibald J.M."/>
        </authorList>
    </citation>
    <scope>NUCLEOTIDE SEQUENCE</scope>
    <source>
        <strain evidence="2 4">CCMP2712</strain>
    </source>
</reference>
<evidence type="ECO:0000313" key="2">
    <source>
        <dbReference type="EMBL" id="EKX52278.1"/>
    </source>
</evidence>